<dbReference type="GO" id="GO:0016020">
    <property type="term" value="C:membrane"/>
    <property type="evidence" value="ECO:0007669"/>
    <property type="project" value="UniProtKB-SubCell"/>
</dbReference>
<dbReference type="InterPro" id="IPR029044">
    <property type="entry name" value="Nucleotide-diphossugar_trans"/>
</dbReference>
<evidence type="ECO:0000256" key="1">
    <source>
        <dbReference type="ARBA" id="ARBA00004141"/>
    </source>
</evidence>
<evidence type="ECO:0000256" key="3">
    <source>
        <dbReference type="ARBA" id="ARBA00004991"/>
    </source>
</evidence>
<feature type="transmembrane region" description="Helical" evidence="9">
    <location>
        <begin position="285"/>
        <end position="311"/>
    </location>
</feature>
<comment type="pathway">
    <text evidence="3">Sphingolipid metabolism.</text>
</comment>
<sequence>MPGFIPDILAAVAMVGVAYNLAGAALAGRWQATPAKPPVATPSITMLKPLHGPEPELAAKLEGFLDQDYGGPIAMVCGVSDPADPALGAVPKATKATRVIDPGRNGSNGKISNLINMMNAVESDIIILSDSDMAVPRDYAARIVAALDEPGVGVVTLLYAGRGETNGWSRMAAAGISWGFLPSVMVGLATGLAKPCMGSTIAMRRETLDAIGGFERFKDLLADDHAIGMAVRELGLKVVVPPPIVTHGCTETSLAALAAHELRWNATVRMLDPAGYAGSIVTYPLVWGLIAFAAGAGCWVTFVAILARLALAERIDLITGRRTAPLWWLPARDLLSFGLYLGAFFTRRVDWRGARLHMAEDGRMTAETETARP</sequence>
<evidence type="ECO:0000256" key="8">
    <source>
        <dbReference type="ARBA" id="ARBA00023136"/>
    </source>
</evidence>
<dbReference type="Proteomes" id="UP000570166">
    <property type="component" value="Unassembled WGS sequence"/>
</dbReference>
<comment type="pathway">
    <text evidence="2">Lipid metabolism; sphingolipid metabolism.</text>
</comment>
<keyword evidence="11" id="KW-1185">Reference proteome</keyword>
<evidence type="ECO:0000256" key="7">
    <source>
        <dbReference type="ARBA" id="ARBA00022989"/>
    </source>
</evidence>
<comment type="caution">
    <text evidence="10">The sequence shown here is derived from an EMBL/GenBank/DDBJ whole genome shotgun (WGS) entry which is preliminary data.</text>
</comment>
<dbReference type="EMBL" id="JACEIB010000007">
    <property type="protein sequence ID" value="MBA2934738.1"/>
    <property type="molecule type" value="Genomic_DNA"/>
</dbReference>
<reference evidence="10 11" key="1">
    <citation type="submission" date="2020-07" db="EMBL/GenBank/DDBJ databases">
        <authorList>
            <person name="Sun Q."/>
        </authorList>
    </citation>
    <scope>NUCLEOTIDE SEQUENCE [LARGE SCALE GENOMIC DNA]</scope>
    <source>
        <strain evidence="10 11">CGMCC 1.13654</strain>
    </source>
</reference>
<evidence type="ECO:0000256" key="6">
    <source>
        <dbReference type="ARBA" id="ARBA00022692"/>
    </source>
</evidence>
<dbReference type="AlphaFoldDB" id="A0A838LB70"/>
<evidence type="ECO:0000313" key="11">
    <source>
        <dbReference type="Proteomes" id="UP000570166"/>
    </source>
</evidence>
<dbReference type="GO" id="GO:0008120">
    <property type="term" value="F:ceramide glucosyltransferase activity"/>
    <property type="evidence" value="ECO:0007669"/>
    <property type="project" value="TreeGrafter"/>
</dbReference>
<dbReference type="NCBIfam" id="TIGR03472">
    <property type="entry name" value="HpnI"/>
    <property type="match status" value="1"/>
</dbReference>
<dbReference type="SUPFAM" id="SSF53448">
    <property type="entry name" value="Nucleotide-diphospho-sugar transferases"/>
    <property type="match status" value="1"/>
</dbReference>
<name>A0A838LB70_9SPHN</name>
<protein>
    <submittedName>
        <fullName evidence="10">Bacteriohopanetetrol glucosamine biosynthesis glycosyltransferase HpnI</fullName>
    </submittedName>
</protein>
<dbReference type="InterPro" id="IPR025993">
    <property type="entry name" value="Ceramide_glucosylTrfase"/>
</dbReference>
<evidence type="ECO:0000256" key="5">
    <source>
        <dbReference type="ARBA" id="ARBA00022679"/>
    </source>
</evidence>
<accession>A0A838LB70</accession>
<dbReference type="Gene3D" id="3.90.550.10">
    <property type="entry name" value="Spore Coat Polysaccharide Biosynthesis Protein SpsA, Chain A"/>
    <property type="match status" value="1"/>
</dbReference>
<keyword evidence="7 9" id="KW-1133">Transmembrane helix</keyword>
<dbReference type="GO" id="GO:0006679">
    <property type="term" value="P:glucosylceramide biosynthetic process"/>
    <property type="evidence" value="ECO:0007669"/>
    <property type="project" value="TreeGrafter"/>
</dbReference>
<keyword evidence="8 9" id="KW-0472">Membrane</keyword>
<dbReference type="InterPro" id="IPR017835">
    <property type="entry name" value="Hopen-assoc_HpnI"/>
</dbReference>
<evidence type="ECO:0000256" key="2">
    <source>
        <dbReference type="ARBA" id="ARBA00004760"/>
    </source>
</evidence>
<proteinExistence type="predicted"/>
<comment type="subcellular location">
    <subcellularLocation>
        <location evidence="1">Membrane</location>
        <topology evidence="1">Multi-pass membrane protein</topology>
    </subcellularLocation>
</comment>
<keyword evidence="4" id="KW-0328">Glycosyltransferase</keyword>
<dbReference type="PANTHER" id="PTHR12726">
    <property type="entry name" value="CERAMIDE GLUCOSYLTRANSFERASE"/>
    <property type="match status" value="1"/>
</dbReference>
<dbReference type="Pfam" id="PF13506">
    <property type="entry name" value="Glyco_transf_21"/>
    <property type="match status" value="1"/>
</dbReference>
<keyword evidence="5 10" id="KW-0808">Transferase</keyword>
<evidence type="ECO:0000313" key="10">
    <source>
        <dbReference type="EMBL" id="MBA2934738.1"/>
    </source>
</evidence>
<dbReference type="PANTHER" id="PTHR12726:SF0">
    <property type="entry name" value="CERAMIDE GLUCOSYLTRANSFERASE"/>
    <property type="match status" value="1"/>
</dbReference>
<dbReference type="RefSeq" id="WP_160366518.1">
    <property type="nucleotide sequence ID" value="NZ_JACEIB010000007.1"/>
</dbReference>
<keyword evidence="6 9" id="KW-0812">Transmembrane</keyword>
<gene>
    <name evidence="10" type="primary">hpnI</name>
    <name evidence="10" type="ORF">HZF05_11585</name>
</gene>
<organism evidence="10 11">
    <name type="scientific">Sphingomonas chungangi</name>
    <dbReference type="NCBI Taxonomy" id="2683589"/>
    <lineage>
        <taxon>Bacteria</taxon>
        <taxon>Pseudomonadati</taxon>
        <taxon>Pseudomonadota</taxon>
        <taxon>Alphaproteobacteria</taxon>
        <taxon>Sphingomonadales</taxon>
        <taxon>Sphingomonadaceae</taxon>
        <taxon>Sphingomonas</taxon>
    </lineage>
</organism>
<evidence type="ECO:0000256" key="4">
    <source>
        <dbReference type="ARBA" id="ARBA00022676"/>
    </source>
</evidence>
<evidence type="ECO:0000256" key="9">
    <source>
        <dbReference type="SAM" id="Phobius"/>
    </source>
</evidence>